<accession>A0A0A2XR12</accession>
<reference evidence="1 2" key="1">
    <citation type="submission" date="2014-08" db="EMBL/GenBank/DDBJ databases">
        <title>Chaperone-usher fimbriae in a diverse selection of Gallibacterium genomes.</title>
        <authorList>
            <person name="Kudirkiene E."/>
            <person name="Bager R.J."/>
            <person name="Johnson T.J."/>
            <person name="Bojesen A.M."/>
        </authorList>
    </citation>
    <scope>NUCLEOTIDE SEQUENCE [LARGE SCALE GENOMIC DNA]</scope>
    <source>
        <strain evidence="1 2">CCM5976</strain>
    </source>
</reference>
<comment type="caution">
    <text evidence="1">The sequence shown here is derived from an EMBL/GenBank/DDBJ whole genome shotgun (WGS) entry which is preliminary data.</text>
</comment>
<organism evidence="1 2">
    <name type="scientific">Gallibacterium genomosp. 2</name>
    <dbReference type="NCBI Taxonomy" id="155517"/>
    <lineage>
        <taxon>Bacteria</taxon>
        <taxon>Pseudomonadati</taxon>
        <taxon>Pseudomonadota</taxon>
        <taxon>Gammaproteobacteria</taxon>
        <taxon>Pasteurellales</taxon>
        <taxon>Pasteurellaceae</taxon>
        <taxon>Gallibacterium</taxon>
    </lineage>
</organism>
<name>A0A0A2XR12_9PAST</name>
<keyword evidence="2" id="KW-1185">Reference proteome</keyword>
<dbReference type="Proteomes" id="UP000030418">
    <property type="component" value="Unassembled WGS sequence"/>
</dbReference>
<dbReference type="EMBL" id="JPXY01000003">
    <property type="protein sequence ID" value="KGQ34628.1"/>
    <property type="molecule type" value="Genomic_DNA"/>
</dbReference>
<dbReference type="AlphaFoldDB" id="A0A0A2XR12"/>
<evidence type="ECO:0000313" key="1">
    <source>
        <dbReference type="EMBL" id="KGQ34628.1"/>
    </source>
</evidence>
<evidence type="ECO:0000313" key="2">
    <source>
        <dbReference type="Proteomes" id="UP000030418"/>
    </source>
</evidence>
<gene>
    <name evidence="1" type="ORF">P375_00325</name>
</gene>
<dbReference type="RefSeq" id="WP_039085160.1">
    <property type="nucleotide sequence ID" value="NZ_JPXY01000003.1"/>
</dbReference>
<proteinExistence type="predicted"/>
<protein>
    <submittedName>
        <fullName evidence="1">Uncharacterized protein</fullName>
    </submittedName>
</protein>
<sequence>MKRTAIKLEKLRYARWAGKKNRHTVQLRGRAYAVNMDGSYMLCLGRACYPKLKKTINNDVYFWGFKDLGSVKDKLSWQCAYRVLRRELKRIRQQGSTQ</sequence>